<name>A0ABV7F1M4_9BURK</name>
<keyword evidence="4" id="KW-1185">Reference proteome</keyword>
<dbReference type="RefSeq" id="WP_390321548.1">
    <property type="nucleotide sequence ID" value="NZ_JBHRTP010000018.1"/>
</dbReference>
<feature type="region of interest" description="Disordered" evidence="1">
    <location>
        <begin position="25"/>
        <end position="60"/>
    </location>
</feature>
<reference evidence="4" key="1">
    <citation type="journal article" date="2019" name="Int. J. Syst. Evol. Microbiol.">
        <title>The Global Catalogue of Microorganisms (GCM) 10K type strain sequencing project: providing services to taxonomists for standard genome sequencing and annotation.</title>
        <authorList>
            <consortium name="The Broad Institute Genomics Platform"/>
            <consortium name="The Broad Institute Genome Sequencing Center for Infectious Disease"/>
            <person name="Wu L."/>
            <person name="Ma J."/>
        </authorList>
    </citation>
    <scope>NUCLEOTIDE SEQUENCE [LARGE SCALE GENOMIC DNA]</scope>
    <source>
        <strain evidence="4">KCTC 42986</strain>
    </source>
</reference>
<comment type="caution">
    <text evidence="3">The sequence shown here is derived from an EMBL/GenBank/DDBJ whole genome shotgun (WGS) entry which is preliminary data.</text>
</comment>
<dbReference type="Proteomes" id="UP001595530">
    <property type="component" value="Unassembled WGS sequence"/>
</dbReference>
<keyword evidence="2" id="KW-0732">Signal</keyword>
<evidence type="ECO:0008006" key="5">
    <source>
        <dbReference type="Google" id="ProtNLM"/>
    </source>
</evidence>
<protein>
    <recommendedName>
        <fullName evidence="5">Lipoprotein</fullName>
    </recommendedName>
</protein>
<organism evidence="3 4">
    <name type="scientific">Undibacterium arcticum</name>
    <dbReference type="NCBI Taxonomy" id="1762892"/>
    <lineage>
        <taxon>Bacteria</taxon>
        <taxon>Pseudomonadati</taxon>
        <taxon>Pseudomonadota</taxon>
        <taxon>Betaproteobacteria</taxon>
        <taxon>Burkholderiales</taxon>
        <taxon>Oxalobacteraceae</taxon>
        <taxon>Undibacterium</taxon>
    </lineage>
</organism>
<proteinExistence type="predicted"/>
<feature type="signal peptide" evidence="2">
    <location>
        <begin position="1"/>
        <end position="20"/>
    </location>
</feature>
<dbReference type="PROSITE" id="PS51257">
    <property type="entry name" value="PROKAR_LIPOPROTEIN"/>
    <property type="match status" value="1"/>
</dbReference>
<evidence type="ECO:0000256" key="1">
    <source>
        <dbReference type="SAM" id="MobiDB-lite"/>
    </source>
</evidence>
<gene>
    <name evidence="3" type="ORF">ACFOFO_06895</name>
</gene>
<feature type="chain" id="PRO_5045455529" description="Lipoprotein" evidence="2">
    <location>
        <begin position="21"/>
        <end position="272"/>
    </location>
</feature>
<evidence type="ECO:0000313" key="3">
    <source>
        <dbReference type="EMBL" id="MFC3107687.1"/>
    </source>
</evidence>
<dbReference type="EMBL" id="JBHRTP010000018">
    <property type="protein sequence ID" value="MFC3107687.1"/>
    <property type="molecule type" value="Genomic_DNA"/>
</dbReference>
<evidence type="ECO:0000256" key="2">
    <source>
        <dbReference type="SAM" id="SignalP"/>
    </source>
</evidence>
<evidence type="ECO:0000313" key="4">
    <source>
        <dbReference type="Proteomes" id="UP001595530"/>
    </source>
</evidence>
<accession>A0ABV7F1M4</accession>
<feature type="compositionally biased region" description="Low complexity" evidence="1">
    <location>
        <begin position="28"/>
        <end position="44"/>
    </location>
</feature>
<sequence>MNNRNIRHLAIATISSLLLAACGGGGSSSPTPQTVQSSPTTVTTPTPPAPASSISGVFDGTTNSGQPITALLQEDGSYFIVYSDPAAPQTVRGAVTGTGTLTSGSFSSSNGLDLNLVGTAAQTPQPVTLSASYTQQQSFNGSLSYTSSGKTATFTTVYNNPYATLPSVAALAGVYTGTIATKDLSEDLILTIAQDGTLSGQLTCGCKVNATLAPRSDGLAYVATLSMVGGSHVLSNKTVAGNVYLDAVHKRLYIVGNIVGTTDAAIFVGTKP</sequence>